<reference evidence="7 8" key="1">
    <citation type="submission" date="2014-09" db="EMBL/GenBank/DDBJ databases">
        <authorList>
            <person name="Hornung B.V."/>
        </authorList>
    </citation>
    <scope>NUCLEOTIDE SEQUENCE [LARGE SCALE GENOMIC DNA]</scope>
    <source>
        <strain evidence="7 8">FRIFI</strain>
    </source>
</reference>
<dbReference type="AlphaFoldDB" id="A0A2P2BS88"/>
<dbReference type="Pfam" id="PF02754">
    <property type="entry name" value="CCG"/>
    <property type="match status" value="2"/>
</dbReference>
<dbReference type="GO" id="GO:0051539">
    <property type="term" value="F:4 iron, 4 sulfur cluster binding"/>
    <property type="evidence" value="ECO:0007669"/>
    <property type="project" value="UniProtKB-KW"/>
</dbReference>
<dbReference type="GO" id="GO:0005886">
    <property type="term" value="C:plasma membrane"/>
    <property type="evidence" value="ECO:0007669"/>
    <property type="project" value="TreeGrafter"/>
</dbReference>
<evidence type="ECO:0000256" key="3">
    <source>
        <dbReference type="ARBA" id="ARBA00023002"/>
    </source>
</evidence>
<dbReference type="PANTHER" id="PTHR43255:SF1">
    <property type="entry name" value="IRON-SULFUR-BINDING OXIDOREDUCTASE FADF-RELATED"/>
    <property type="match status" value="1"/>
</dbReference>
<dbReference type="InterPro" id="IPR004017">
    <property type="entry name" value="Cys_rich_dom"/>
</dbReference>
<sequence>MSKLPYKIHQISSNNKLFRKTFIDEDADVLFMPGCSLSGYDEKIILNIYNYLRGHIKNIGITFSCCYKPSIMIKDYKSFEKYYKNLDETLNTNNVKKVITSCPNCYKSLSENSKNIEVYFLLDVIREFGLDNRLIGYYSDLNIEFAIHDSCAIRGVESIYISARDILKSLGIKYSEFEKNRSSSMCCGAIFTDNENKKKQLEKRCSQTKSDYTICYCETCVKFMINGGKNSIHILDLIFNEEYLNKDKFTQYNKSSINSWINRYKLNNRRKYE</sequence>
<evidence type="ECO:0000256" key="2">
    <source>
        <dbReference type="ARBA" id="ARBA00022723"/>
    </source>
</evidence>
<evidence type="ECO:0000256" key="1">
    <source>
        <dbReference type="ARBA" id="ARBA00022485"/>
    </source>
</evidence>
<protein>
    <submittedName>
        <fullName evidence="7">Iron-sulfur binding reductase</fullName>
    </submittedName>
</protein>
<organism evidence="7 8">
    <name type="scientific">Romboutsia hominis</name>
    <dbReference type="NCBI Taxonomy" id="1507512"/>
    <lineage>
        <taxon>Bacteria</taxon>
        <taxon>Bacillati</taxon>
        <taxon>Bacillota</taxon>
        <taxon>Clostridia</taxon>
        <taxon>Peptostreptococcales</taxon>
        <taxon>Peptostreptococcaceae</taxon>
        <taxon>Romboutsia</taxon>
    </lineage>
</organism>
<evidence type="ECO:0000313" key="8">
    <source>
        <dbReference type="Proteomes" id="UP000245695"/>
    </source>
</evidence>
<evidence type="ECO:0000256" key="5">
    <source>
        <dbReference type="ARBA" id="ARBA00023014"/>
    </source>
</evidence>
<dbReference type="InterPro" id="IPR051460">
    <property type="entry name" value="HdrC_iron-sulfur_subunit"/>
</dbReference>
<keyword evidence="5" id="KW-0411">Iron-sulfur</keyword>
<dbReference type="GO" id="GO:0016491">
    <property type="term" value="F:oxidoreductase activity"/>
    <property type="evidence" value="ECO:0007669"/>
    <property type="project" value="UniProtKB-KW"/>
</dbReference>
<keyword evidence="4" id="KW-0408">Iron</keyword>
<feature type="domain" description="Cysteine-rich" evidence="6">
    <location>
        <begin position="146"/>
        <end position="220"/>
    </location>
</feature>
<accession>A0A2P2BS88</accession>
<keyword evidence="2" id="KW-0479">Metal-binding</keyword>
<evidence type="ECO:0000256" key="4">
    <source>
        <dbReference type="ARBA" id="ARBA00023004"/>
    </source>
</evidence>
<feature type="domain" description="Cysteine-rich" evidence="6">
    <location>
        <begin position="54"/>
        <end position="109"/>
    </location>
</feature>
<dbReference type="PANTHER" id="PTHR43255">
    <property type="entry name" value="IRON-SULFUR-BINDING OXIDOREDUCTASE FADF-RELATED-RELATED"/>
    <property type="match status" value="1"/>
</dbReference>
<dbReference type="GO" id="GO:0046872">
    <property type="term" value="F:metal ion binding"/>
    <property type="evidence" value="ECO:0007669"/>
    <property type="project" value="UniProtKB-KW"/>
</dbReference>
<dbReference type="KEGG" id="rhom:FRIFI_1649"/>
<evidence type="ECO:0000259" key="6">
    <source>
        <dbReference type="Pfam" id="PF02754"/>
    </source>
</evidence>
<dbReference type="Proteomes" id="UP000245695">
    <property type="component" value="Chromosome 1"/>
</dbReference>
<name>A0A2P2BS88_9FIRM</name>
<keyword evidence="1" id="KW-0004">4Fe-4S</keyword>
<proteinExistence type="predicted"/>
<keyword evidence="8" id="KW-1185">Reference proteome</keyword>
<gene>
    <name evidence="7" type="ORF">FRIFI_1649</name>
</gene>
<dbReference type="EMBL" id="LN650648">
    <property type="protein sequence ID" value="CEI73182.1"/>
    <property type="molecule type" value="Genomic_DNA"/>
</dbReference>
<keyword evidence="3" id="KW-0560">Oxidoreductase</keyword>
<evidence type="ECO:0000313" key="7">
    <source>
        <dbReference type="EMBL" id="CEI73182.1"/>
    </source>
</evidence>
<dbReference type="RefSeq" id="WP_166505577.1">
    <property type="nucleotide sequence ID" value="NZ_JAKNTL010000007.1"/>
</dbReference>